<dbReference type="SUPFAM" id="SSF51905">
    <property type="entry name" value="FAD/NAD(P)-binding domain"/>
    <property type="match status" value="1"/>
</dbReference>
<proteinExistence type="predicted"/>
<dbReference type="Pfam" id="PF01593">
    <property type="entry name" value="Amino_oxidase"/>
    <property type="match status" value="1"/>
</dbReference>
<evidence type="ECO:0000313" key="3">
    <source>
        <dbReference type="Proteomes" id="UP000230842"/>
    </source>
</evidence>
<comment type="caution">
    <text evidence="2">The sequence shown here is derived from an EMBL/GenBank/DDBJ whole genome shotgun (WGS) entry which is preliminary data.</text>
</comment>
<dbReference type="EMBL" id="PGEZ01000001">
    <property type="protein sequence ID" value="PJJ58566.1"/>
    <property type="molecule type" value="Genomic_DNA"/>
</dbReference>
<dbReference type="GO" id="GO:0016491">
    <property type="term" value="F:oxidoreductase activity"/>
    <property type="evidence" value="ECO:0007669"/>
    <property type="project" value="InterPro"/>
</dbReference>
<keyword evidence="3" id="KW-1185">Reference proteome</keyword>
<organism evidence="2 3">
    <name type="scientific">Mumia flava</name>
    <dbReference type="NCBI Taxonomy" id="1348852"/>
    <lineage>
        <taxon>Bacteria</taxon>
        <taxon>Bacillati</taxon>
        <taxon>Actinomycetota</taxon>
        <taxon>Actinomycetes</taxon>
        <taxon>Propionibacteriales</taxon>
        <taxon>Nocardioidaceae</taxon>
        <taxon>Mumia</taxon>
    </lineage>
</organism>
<accession>A0A2M9BKT3</accession>
<evidence type="ECO:0000313" key="2">
    <source>
        <dbReference type="EMBL" id="PJJ58566.1"/>
    </source>
</evidence>
<feature type="domain" description="Amine oxidase" evidence="1">
    <location>
        <begin position="8"/>
        <end position="397"/>
    </location>
</feature>
<dbReference type="InterPro" id="IPR036188">
    <property type="entry name" value="FAD/NAD-bd_sf"/>
</dbReference>
<dbReference type="Gene3D" id="3.50.50.60">
    <property type="entry name" value="FAD/NAD(P)-binding domain"/>
    <property type="match status" value="1"/>
</dbReference>
<gene>
    <name evidence="2" type="ORF">CLV56_2817</name>
</gene>
<reference evidence="2 3" key="1">
    <citation type="submission" date="2017-11" db="EMBL/GenBank/DDBJ databases">
        <title>Genomic Encyclopedia of Archaeal and Bacterial Type Strains, Phase II (KMG-II): From Individual Species to Whole Genera.</title>
        <authorList>
            <person name="Goeker M."/>
        </authorList>
    </citation>
    <scope>NUCLEOTIDE SEQUENCE [LARGE SCALE GENOMIC DNA]</scope>
    <source>
        <strain evidence="2 3">DSM 27763</strain>
    </source>
</reference>
<dbReference type="AlphaFoldDB" id="A0A2M9BKT3"/>
<dbReference type="Proteomes" id="UP000230842">
    <property type="component" value="Unassembled WGS sequence"/>
</dbReference>
<protein>
    <submittedName>
        <fullName evidence="2">Flavin-dependent amine oxidoreductase</fullName>
    </submittedName>
</protein>
<dbReference type="PANTHER" id="PTHR42841">
    <property type="entry name" value="AMINE OXIDASE"/>
    <property type="match status" value="1"/>
</dbReference>
<sequence>MVVAGAGLAGLTAAARLQDAGLDVVVLERSDGVGGRIRTDLVDGFRLDRGFQLLNPAYPEARRTLDLDALDLRPFDAGVVVSTGLASYALGDPVRMPSTIVDDVRAPVGSWRDKAALAAWAAALGLAPGGLLRARQDRPALDELRARGIGDDLITSALQPFLSGVLADADLTTSQRVVGMLVRAFVRGRPAVPADGMQAIPDQLAARLRPGTVHLGVTVTDLAPGCAQTDDGKVQARAVVSAVDGHAAGRLGLPGAPMRALTTWWFAADESPGTGAVLHVDAERRGPLANTVVMTEAATSYAPPGRALIAATEVGAHRRGAEAARRHAGVLYATDARDWELLRADVIEHALPAHPPGQPLRRRVALGDGVFVCGDHRDTPSIQGALVSGRRTADAVLAHLGTTAPAA</sequence>
<name>A0A2M9BKT3_9ACTN</name>
<evidence type="ECO:0000259" key="1">
    <source>
        <dbReference type="Pfam" id="PF01593"/>
    </source>
</evidence>
<dbReference type="InterPro" id="IPR002937">
    <property type="entry name" value="Amino_oxidase"/>
</dbReference>